<dbReference type="PANTHER" id="PTHR36985:SF1">
    <property type="entry name" value="TRANSLOCATION AND ASSEMBLY MODULE SUBUNIT TAMB"/>
    <property type="match status" value="1"/>
</dbReference>
<dbReference type="GO" id="GO:0009306">
    <property type="term" value="P:protein secretion"/>
    <property type="evidence" value="ECO:0007669"/>
    <property type="project" value="InterPro"/>
</dbReference>
<protein>
    <submittedName>
        <fullName evidence="7">Autotransporter translocation and assembly factor TamB</fullName>
    </submittedName>
</protein>
<reference evidence="7 8" key="1">
    <citation type="submission" date="2019-03" db="EMBL/GenBank/DDBJ databases">
        <title>Genomic Encyclopedia of Type Strains, Phase IV (KMG-IV): sequencing the most valuable type-strain genomes for metagenomic binning, comparative biology and taxonomic classification.</title>
        <authorList>
            <person name="Goeker M."/>
        </authorList>
    </citation>
    <scope>NUCLEOTIDE SEQUENCE [LARGE SCALE GENOMIC DNA]</scope>
    <source>
        <strain evidence="7 8">DSM 100059</strain>
    </source>
</reference>
<feature type="compositionally biased region" description="Basic and acidic residues" evidence="5">
    <location>
        <begin position="215"/>
        <end position="235"/>
    </location>
</feature>
<keyword evidence="4" id="KW-0472">Membrane</keyword>
<organism evidence="7 8">
    <name type="scientific">Dinghuibacter silviterrae</name>
    <dbReference type="NCBI Taxonomy" id="1539049"/>
    <lineage>
        <taxon>Bacteria</taxon>
        <taxon>Pseudomonadati</taxon>
        <taxon>Bacteroidota</taxon>
        <taxon>Chitinophagia</taxon>
        <taxon>Chitinophagales</taxon>
        <taxon>Chitinophagaceae</taxon>
        <taxon>Dinghuibacter</taxon>
    </lineage>
</organism>
<sequence>MSVFRKISRFFIRLVAILLLLVLSLWLLIQTDPVQNWLLGRVTTILSRDLKTSVSVRHINFIPFNQVALQGVLVRDLRQDTLLYAGAVNVNITDWFFLKSAFDLEYIGLQDARVNLTRSDSTWNYGFLVDYFSTPGPSNGSPKKGAAISLKEVRLSDVVVSQVDKWIGQDMVVEVGHLHLQANEANLNTKKVDIDALSTTRLSFMLKNYPGNRPDSLKPKDTPMPKDTPVPKEASRVAAGKGPHPLEWNEDGWVVSIHQLNMDDCRFRNEGYTPGRGLFSWFDPQHIDFNHVNAHINHVRFEKDTLSASIATLGTKERSGFEVKKLTAHVKFTPRAMEFRQLDVTTNRSRLRDYFAMRYENFNDDMADFVNKVNMKADLKNSLVSTDDIAFFAPELRTWKKLVDLTGKGEGPVAALKGHDLTLKVGQTTFINGDFSMTGLPDINRTVMNFSLNELRTTFDDASDIVPELRQVTEPNLSTLRSIRYRGSFTGKIDDFVVNGDLQTNLGRVVSDLNLTLPEKGTPSYKGKITVTEFDLGTLTGVDEVGNFSFDGTVDGKGFSFDQLDATLKGQIADANIHHYTYKNLTVEGVFRKKLFDGTLSIDDPNAAFALNGKIQLDKAAPVFNFDADITRLNFQPLGLIDRNLAFQGKLALNFAGRNIDDFTGTARVFDATLSNEGEPLSFDSLSLTSDTLEGKKVLTLQSLPVNARVEGQYHILELPKVVQWYLGKYYPSYIQPIAQPPLQEDFTFAVHTDDVEDYLDLLKMPLSGFDNSDISGRISTVNHVFNVDVNVPEFGYKQFDFSDIDLKAQGDDQRIRLEGLLGEIDLNDSLRLPNTRISMAAQNDNSVIALETSANQNLNSAILTVKVHNTADGISAHFDSSSFVLNDKKWLIASNGEIDLKKNWIQIRDLKVSSALEQIALSTHPSETDPASNDIQADLTNVTIEDLLPLVLKDPRLEGQLNGTVVMRDPFGKMALETNTLVNRFRFESDSIGKVEATSTYDGSGHLKFHIGSDNPHYNFDINGGLDLKDSLNRSIDASINLNNTSLHLLEHYLDFLFSDIDGTATGTIRLTGPLSDPQMTGRATVHNGSLRINYTRCKYLFDNEDIDFTPGVIDFGQITLRDTLHNTAILQGSMNHDFFKDMSFNLRLNTDRLLVLNTTARDNKNFYGKAVARVNASLTGPESNILLKINRAEAVDSSNIYLPNGASKAGSLPTFIVFKEYGREMQGEEPEFRSPSNFTVDMNLQVNSFATIYVLLDPTNGDVVRAQGNGNLLIRAGTATPLTINGTYNIERGEYTYIYSNIGLRRPFSLTDGSIRWTGDPYKAYIDINASYLAQDVTLPTIITSTLATIVQSSDIIILCHLTNTLDHPDINFEFQLPPDNPYKGDPVVAAQLKKYEDDKSEMNKQVASLLGFGTFISSQDALAANPNSSTIVANTLGQVVAGQLSNTVRELVKKVLKNNTIDPYISINPAFAIQNANQSNFNWVTNAGKAGINKYFLSGRVIVKAGATVDYSTVPLFTQGNTDLLTSPDLAAQWSITPDGHLRLVGYNRTNYDMTYGRSNRTGLSLNYRKDFDRLIDLFVNERKRVNAKRPAPPSGGTN</sequence>
<dbReference type="InterPro" id="IPR007452">
    <property type="entry name" value="TamB_C"/>
</dbReference>
<dbReference type="Pfam" id="PF04357">
    <property type="entry name" value="TamB"/>
    <property type="match status" value="1"/>
</dbReference>
<evidence type="ECO:0000256" key="4">
    <source>
        <dbReference type="ARBA" id="ARBA00023136"/>
    </source>
</evidence>
<feature type="domain" description="Translocation and assembly module TamB C-terminal" evidence="6">
    <location>
        <begin position="1121"/>
        <end position="1575"/>
    </location>
</feature>
<comment type="caution">
    <text evidence="7">The sequence shown here is derived from an EMBL/GenBank/DDBJ whole genome shotgun (WGS) entry which is preliminary data.</text>
</comment>
<proteinExistence type="predicted"/>
<evidence type="ECO:0000256" key="1">
    <source>
        <dbReference type="ARBA" id="ARBA00004167"/>
    </source>
</evidence>
<comment type="subcellular location">
    <subcellularLocation>
        <location evidence="1">Membrane</location>
        <topology evidence="1">Single-pass membrane protein</topology>
    </subcellularLocation>
</comment>
<gene>
    <name evidence="7" type="ORF">EDB95_4362</name>
</gene>
<evidence type="ECO:0000313" key="7">
    <source>
        <dbReference type="EMBL" id="TDW96531.1"/>
    </source>
</evidence>
<evidence type="ECO:0000259" key="6">
    <source>
        <dbReference type="Pfam" id="PF04357"/>
    </source>
</evidence>
<accession>A0A4R8DFZ2</accession>
<evidence type="ECO:0000256" key="2">
    <source>
        <dbReference type="ARBA" id="ARBA00022692"/>
    </source>
</evidence>
<name>A0A4R8DFZ2_9BACT</name>
<keyword evidence="3" id="KW-1133">Transmembrane helix</keyword>
<dbReference type="OrthoDB" id="680700at2"/>
<keyword evidence="8" id="KW-1185">Reference proteome</keyword>
<dbReference type="GO" id="GO:0005886">
    <property type="term" value="C:plasma membrane"/>
    <property type="evidence" value="ECO:0007669"/>
    <property type="project" value="InterPro"/>
</dbReference>
<dbReference type="PANTHER" id="PTHR36985">
    <property type="entry name" value="TRANSLOCATION AND ASSEMBLY MODULE SUBUNIT TAMB"/>
    <property type="match status" value="1"/>
</dbReference>
<dbReference type="RefSeq" id="WP_133997126.1">
    <property type="nucleotide sequence ID" value="NZ_SODV01000002.1"/>
</dbReference>
<dbReference type="Proteomes" id="UP000294498">
    <property type="component" value="Unassembled WGS sequence"/>
</dbReference>
<keyword evidence="2" id="KW-0812">Transmembrane</keyword>
<dbReference type="EMBL" id="SODV01000002">
    <property type="protein sequence ID" value="TDW96531.1"/>
    <property type="molecule type" value="Genomic_DNA"/>
</dbReference>
<feature type="region of interest" description="Disordered" evidence="5">
    <location>
        <begin position="211"/>
        <end position="242"/>
    </location>
</feature>
<evidence type="ECO:0000313" key="8">
    <source>
        <dbReference type="Proteomes" id="UP000294498"/>
    </source>
</evidence>
<evidence type="ECO:0000256" key="3">
    <source>
        <dbReference type="ARBA" id="ARBA00022989"/>
    </source>
</evidence>
<evidence type="ECO:0000256" key="5">
    <source>
        <dbReference type="SAM" id="MobiDB-lite"/>
    </source>
</evidence>